<dbReference type="PROSITE" id="PS00941">
    <property type="entry name" value="CARBOXYLESTERASE_B_2"/>
    <property type="match status" value="1"/>
</dbReference>
<comment type="similarity">
    <text evidence="1 3">Belongs to the type-B carboxylesterase/lipase family.</text>
</comment>
<dbReference type="InterPro" id="IPR019826">
    <property type="entry name" value="Carboxylesterase_B_AS"/>
</dbReference>
<dbReference type="PANTHER" id="PTHR11559">
    <property type="entry name" value="CARBOXYLESTERASE"/>
    <property type="match status" value="1"/>
</dbReference>
<evidence type="ECO:0000313" key="6">
    <source>
        <dbReference type="Proteomes" id="UP001195483"/>
    </source>
</evidence>
<feature type="signal peptide" evidence="3">
    <location>
        <begin position="1"/>
        <end position="17"/>
    </location>
</feature>
<keyword evidence="6" id="KW-1185">Reference proteome</keyword>
<dbReference type="Pfam" id="PF00135">
    <property type="entry name" value="COesterase"/>
    <property type="match status" value="1"/>
</dbReference>
<dbReference type="SUPFAM" id="SSF53474">
    <property type="entry name" value="alpha/beta-Hydrolases"/>
    <property type="match status" value="1"/>
</dbReference>
<dbReference type="AlphaFoldDB" id="A0AAE0RUV9"/>
<dbReference type="PROSITE" id="PS00122">
    <property type="entry name" value="CARBOXYLESTERASE_B_1"/>
    <property type="match status" value="1"/>
</dbReference>
<evidence type="ECO:0000256" key="3">
    <source>
        <dbReference type="RuleBase" id="RU361235"/>
    </source>
</evidence>
<evidence type="ECO:0000313" key="5">
    <source>
        <dbReference type="EMBL" id="KAK3579730.1"/>
    </source>
</evidence>
<reference evidence="5" key="1">
    <citation type="journal article" date="2021" name="Genome Biol. Evol.">
        <title>A High-Quality Reference Genome for a Parasitic Bivalve with Doubly Uniparental Inheritance (Bivalvia: Unionida).</title>
        <authorList>
            <person name="Smith C.H."/>
        </authorList>
    </citation>
    <scope>NUCLEOTIDE SEQUENCE</scope>
    <source>
        <strain evidence="5">CHS0354</strain>
    </source>
</reference>
<dbReference type="EC" id="3.1.1.-" evidence="3"/>
<name>A0AAE0RUV9_9BIVA</name>
<protein>
    <recommendedName>
        <fullName evidence="3">Carboxylic ester hydrolase</fullName>
        <ecNumber evidence="3">3.1.1.-</ecNumber>
    </recommendedName>
</protein>
<dbReference type="Gene3D" id="3.40.50.1820">
    <property type="entry name" value="alpha/beta hydrolase"/>
    <property type="match status" value="1"/>
</dbReference>
<sequence>MDFYSNIVFILWTYCLGVNCILFGPENPIVLADPITKTGCGLVKGLRQDGAYSFRGIPYAQPPVGQLRWSPPRPLSIERGTCWSGVLDAREFGSQCYQRNASDQSGFSGKEDCLYLNIWAPSLNKMARLPVMVWVHGGSLQNGNANTLTYMPTAKLSKETNFVYVGMNYRLQAFGFMALEILSTNSTTGTSGNYGLMDIIESLRWVQNNIHNFGGDPTKVTIFGQSSGGTAVFALLASTLSKGLFHQAWLSSASPVLNKTARDAFKDNSVFLKNTGCSDADCLYRLSPSQVTAAAPWDVYPYWSMEDMLDLPANGRFDGALAIVDGYVLKEAPLEAWANGNGIDVPVFIGSTAQEVDMAPSINFTGFTWEDYNHTVRKSLGTFGNTIATMGLKLYPPGHITPEYQYTTMTSDVRVGCATDYLSLVAAKSFKSPIYRYVVTAWPSKPMKAFQLHASPYSMHTMEMFGFFGSFDQMLEQLSPSDVEFQNNVRSEVISFVLRGHPNASNWLPYPSCRMSFLVN</sequence>
<organism evidence="5 6">
    <name type="scientific">Potamilus streckersoni</name>
    <dbReference type="NCBI Taxonomy" id="2493646"/>
    <lineage>
        <taxon>Eukaryota</taxon>
        <taxon>Metazoa</taxon>
        <taxon>Spiralia</taxon>
        <taxon>Lophotrochozoa</taxon>
        <taxon>Mollusca</taxon>
        <taxon>Bivalvia</taxon>
        <taxon>Autobranchia</taxon>
        <taxon>Heteroconchia</taxon>
        <taxon>Palaeoheterodonta</taxon>
        <taxon>Unionida</taxon>
        <taxon>Unionoidea</taxon>
        <taxon>Unionidae</taxon>
        <taxon>Ambleminae</taxon>
        <taxon>Lampsilini</taxon>
        <taxon>Potamilus</taxon>
    </lineage>
</organism>
<dbReference type="InterPro" id="IPR050309">
    <property type="entry name" value="Type-B_Carboxylest/Lipase"/>
</dbReference>
<evidence type="ECO:0000259" key="4">
    <source>
        <dbReference type="Pfam" id="PF00135"/>
    </source>
</evidence>
<proteinExistence type="inferred from homology"/>
<dbReference type="Proteomes" id="UP001195483">
    <property type="component" value="Unassembled WGS sequence"/>
</dbReference>
<evidence type="ECO:0000256" key="2">
    <source>
        <dbReference type="ARBA" id="ARBA00022801"/>
    </source>
</evidence>
<keyword evidence="2 3" id="KW-0378">Hydrolase</keyword>
<feature type="domain" description="Carboxylesterase type B" evidence="4">
    <location>
        <begin position="33"/>
        <end position="511"/>
    </location>
</feature>
<accession>A0AAE0RUV9</accession>
<evidence type="ECO:0000256" key="1">
    <source>
        <dbReference type="ARBA" id="ARBA00005964"/>
    </source>
</evidence>
<comment type="caution">
    <text evidence="5">The sequence shown here is derived from an EMBL/GenBank/DDBJ whole genome shotgun (WGS) entry which is preliminary data.</text>
</comment>
<feature type="chain" id="PRO_5041772456" description="Carboxylic ester hydrolase" evidence="3">
    <location>
        <begin position="18"/>
        <end position="520"/>
    </location>
</feature>
<dbReference type="GO" id="GO:0016787">
    <property type="term" value="F:hydrolase activity"/>
    <property type="evidence" value="ECO:0007669"/>
    <property type="project" value="UniProtKB-KW"/>
</dbReference>
<reference evidence="5" key="2">
    <citation type="journal article" date="2021" name="Genome Biol. Evol.">
        <title>Developing a high-quality reference genome for a parasitic bivalve with doubly uniparental inheritance (Bivalvia: Unionida).</title>
        <authorList>
            <person name="Smith C.H."/>
        </authorList>
    </citation>
    <scope>NUCLEOTIDE SEQUENCE</scope>
    <source>
        <strain evidence="5">CHS0354</strain>
        <tissue evidence="5">Mantle</tissue>
    </source>
</reference>
<reference evidence="5" key="3">
    <citation type="submission" date="2023-05" db="EMBL/GenBank/DDBJ databases">
        <authorList>
            <person name="Smith C.H."/>
        </authorList>
    </citation>
    <scope>NUCLEOTIDE SEQUENCE</scope>
    <source>
        <strain evidence="5">CHS0354</strain>
        <tissue evidence="5">Mantle</tissue>
    </source>
</reference>
<gene>
    <name evidence="5" type="ORF">CHS0354_008870</name>
</gene>
<keyword evidence="3" id="KW-0732">Signal</keyword>
<dbReference type="EMBL" id="JAEAOA010000582">
    <property type="protein sequence ID" value="KAK3579730.1"/>
    <property type="molecule type" value="Genomic_DNA"/>
</dbReference>
<dbReference type="InterPro" id="IPR029058">
    <property type="entry name" value="AB_hydrolase_fold"/>
</dbReference>
<dbReference type="InterPro" id="IPR019819">
    <property type="entry name" value="Carboxylesterase_B_CS"/>
</dbReference>
<dbReference type="InterPro" id="IPR002018">
    <property type="entry name" value="CarbesteraseB"/>
</dbReference>